<dbReference type="PANTHER" id="PTHR43705">
    <property type="entry name" value="HYDROXYACYLGLUTATHIONE HYDROLASE"/>
    <property type="match status" value="1"/>
</dbReference>
<dbReference type="OrthoDB" id="9802248at2"/>
<feature type="binding site" evidence="7">
    <location>
        <position position="54"/>
    </location>
    <ligand>
        <name>Zn(2+)</name>
        <dbReference type="ChEBI" id="CHEBI:29105"/>
        <label>1</label>
    </ligand>
</feature>
<keyword evidence="5 7" id="KW-0378">Hydrolase</keyword>
<dbReference type="EMBL" id="LR134313">
    <property type="protein sequence ID" value="VEF02538.1"/>
    <property type="molecule type" value="Genomic_DNA"/>
</dbReference>
<comment type="similarity">
    <text evidence="3 7">Belongs to the metallo-beta-lactamase superfamily. Glyoxalase II family.</text>
</comment>
<keyword evidence="4 7" id="KW-0479">Metal-binding</keyword>
<evidence type="ECO:0000256" key="6">
    <source>
        <dbReference type="ARBA" id="ARBA00022833"/>
    </source>
</evidence>
<dbReference type="InterPro" id="IPR032282">
    <property type="entry name" value="HAGH_C"/>
</dbReference>
<evidence type="ECO:0000256" key="2">
    <source>
        <dbReference type="ARBA" id="ARBA00004963"/>
    </source>
</evidence>
<feature type="binding site" evidence="7">
    <location>
        <position position="52"/>
    </location>
    <ligand>
        <name>Zn(2+)</name>
        <dbReference type="ChEBI" id="CHEBI:29105"/>
        <label>1</label>
    </ligand>
</feature>
<dbReference type="NCBIfam" id="TIGR03413">
    <property type="entry name" value="GSH_gloB"/>
    <property type="match status" value="1"/>
</dbReference>
<evidence type="ECO:0000256" key="7">
    <source>
        <dbReference type="HAMAP-Rule" id="MF_01374"/>
    </source>
</evidence>
<accession>A0A1X3CZR8</accession>
<comment type="cofactor">
    <cofactor evidence="7">
        <name>Zn(2+)</name>
        <dbReference type="ChEBI" id="CHEBI:29105"/>
    </cofactor>
    <text evidence="7">Binds 2 Zn(2+) ions per subunit.</text>
</comment>
<dbReference type="EC" id="3.1.2.6" evidence="7"/>
<dbReference type="InterPro" id="IPR050110">
    <property type="entry name" value="Glyoxalase_II_hydrolase"/>
</dbReference>
<feature type="domain" description="Metallo-beta-lactamase" evidence="8">
    <location>
        <begin position="11"/>
        <end position="165"/>
    </location>
</feature>
<dbReference type="PIRSF" id="PIRSF005457">
    <property type="entry name" value="Glx"/>
    <property type="match status" value="1"/>
</dbReference>
<comment type="catalytic activity">
    <reaction evidence="1 7">
        <text>an S-(2-hydroxyacyl)glutathione + H2O = a 2-hydroxy carboxylate + glutathione + H(+)</text>
        <dbReference type="Rhea" id="RHEA:21864"/>
        <dbReference type="ChEBI" id="CHEBI:15377"/>
        <dbReference type="ChEBI" id="CHEBI:15378"/>
        <dbReference type="ChEBI" id="CHEBI:57925"/>
        <dbReference type="ChEBI" id="CHEBI:58896"/>
        <dbReference type="ChEBI" id="CHEBI:71261"/>
        <dbReference type="EC" id="3.1.2.6"/>
    </reaction>
</comment>
<dbReference type="HAMAP" id="MF_01374">
    <property type="entry name" value="Glyoxalase_2"/>
    <property type="match status" value="1"/>
</dbReference>
<evidence type="ECO:0000313" key="10">
    <source>
        <dbReference type="Proteomes" id="UP000279284"/>
    </source>
</evidence>
<dbReference type="KEGG" id="nci:NCTC10296_01847"/>
<evidence type="ECO:0000259" key="8">
    <source>
        <dbReference type="SMART" id="SM00849"/>
    </source>
</evidence>
<feature type="binding site" evidence="7">
    <location>
        <position position="127"/>
    </location>
    <ligand>
        <name>Zn(2+)</name>
        <dbReference type="ChEBI" id="CHEBI:29105"/>
        <label>2</label>
    </ligand>
</feature>
<comment type="subunit">
    <text evidence="7">Monomer.</text>
</comment>
<dbReference type="STRING" id="493.BWD07_02860"/>
<dbReference type="PANTHER" id="PTHR43705:SF1">
    <property type="entry name" value="HYDROXYACYLGLUTATHIONE HYDROLASE GLOB"/>
    <property type="match status" value="1"/>
</dbReference>
<dbReference type="GO" id="GO:0004416">
    <property type="term" value="F:hydroxyacylglutathione hydrolase activity"/>
    <property type="evidence" value="ECO:0007669"/>
    <property type="project" value="UniProtKB-UniRule"/>
</dbReference>
<dbReference type="SUPFAM" id="SSF56281">
    <property type="entry name" value="Metallo-hydrolase/oxidoreductase"/>
    <property type="match status" value="1"/>
</dbReference>
<dbReference type="AlphaFoldDB" id="A0A1X3CZR8"/>
<keyword evidence="10" id="KW-1185">Reference proteome</keyword>
<dbReference type="CDD" id="cd07723">
    <property type="entry name" value="hydroxyacylglutathione_hydrolase_MBL-fold"/>
    <property type="match status" value="1"/>
</dbReference>
<dbReference type="Proteomes" id="UP000279284">
    <property type="component" value="Chromosome"/>
</dbReference>
<dbReference type="Pfam" id="PF16123">
    <property type="entry name" value="HAGH_C"/>
    <property type="match status" value="1"/>
</dbReference>
<evidence type="ECO:0000256" key="4">
    <source>
        <dbReference type="ARBA" id="ARBA00022723"/>
    </source>
</evidence>
<dbReference type="UniPathway" id="UPA00619">
    <property type="reaction ID" value="UER00676"/>
</dbReference>
<reference evidence="9 10" key="1">
    <citation type="submission" date="2018-12" db="EMBL/GenBank/DDBJ databases">
        <authorList>
            <consortium name="Pathogen Informatics"/>
        </authorList>
    </citation>
    <scope>NUCLEOTIDE SEQUENCE [LARGE SCALE GENOMIC DNA]</scope>
    <source>
        <strain evidence="9 10">NCTC10296</strain>
    </source>
</reference>
<organism evidence="9 10">
    <name type="scientific">Neisseria canis</name>
    <dbReference type="NCBI Taxonomy" id="493"/>
    <lineage>
        <taxon>Bacteria</taxon>
        <taxon>Pseudomonadati</taxon>
        <taxon>Pseudomonadota</taxon>
        <taxon>Betaproteobacteria</taxon>
        <taxon>Neisseriales</taxon>
        <taxon>Neisseriaceae</taxon>
        <taxon>Neisseria</taxon>
    </lineage>
</organism>
<evidence type="ECO:0000256" key="1">
    <source>
        <dbReference type="ARBA" id="ARBA00001623"/>
    </source>
</evidence>
<feature type="binding site" evidence="7">
    <location>
        <position position="127"/>
    </location>
    <ligand>
        <name>Zn(2+)</name>
        <dbReference type="ChEBI" id="CHEBI:29105"/>
        <label>1</label>
    </ligand>
</feature>
<evidence type="ECO:0000256" key="5">
    <source>
        <dbReference type="ARBA" id="ARBA00022801"/>
    </source>
</evidence>
<dbReference type="Gene3D" id="3.60.15.10">
    <property type="entry name" value="Ribonuclease Z/Hydroxyacylglutathione hydrolase-like"/>
    <property type="match status" value="1"/>
</dbReference>
<dbReference type="InterPro" id="IPR017782">
    <property type="entry name" value="Hydroxyacylglutathione_Hdrlase"/>
</dbReference>
<dbReference type="InterPro" id="IPR001279">
    <property type="entry name" value="Metallo-B-lactamas"/>
</dbReference>
<feature type="binding site" evidence="7">
    <location>
        <position position="165"/>
    </location>
    <ligand>
        <name>Zn(2+)</name>
        <dbReference type="ChEBI" id="CHEBI:29105"/>
        <label>2</label>
    </ligand>
</feature>
<proteinExistence type="inferred from homology"/>
<gene>
    <name evidence="9" type="primary">golB</name>
    <name evidence="7" type="synonym">gloB</name>
    <name evidence="9" type="ORF">NCTC10296_01847</name>
</gene>
<comment type="function">
    <text evidence="7">Thiolesterase that catalyzes the hydrolysis of S-D-lactoyl-glutathione to form glutathione and D-lactic acid.</text>
</comment>
<dbReference type="SMART" id="SM00849">
    <property type="entry name" value="Lactamase_B"/>
    <property type="match status" value="1"/>
</dbReference>
<dbReference type="GO" id="GO:0046872">
    <property type="term" value="F:metal ion binding"/>
    <property type="evidence" value="ECO:0007669"/>
    <property type="project" value="UniProtKB-KW"/>
</dbReference>
<dbReference type="GO" id="GO:0019243">
    <property type="term" value="P:methylglyoxal catabolic process to D-lactate via S-lactoyl-glutathione"/>
    <property type="evidence" value="ECO:0007669"/>
    <property type="project" value="UniProtKB-UniRule"/>
</dbReference>
<evidence type="ECO:0000256" key="3">
    <source>
        <dbReference type="ARBA" id="ARBA00006759"/>
    </source>
</evidence>
<protein>
    <recommendedName>
        <fullName evidence="7">Hydroxyacylglutathione hydrolase</fullName>
        <ecNumber evidence="7">3.1.2.6</ecNumber>
    </recommendedName>
    <alternativeName>
        <fullName evidence="7">Glyoxalase II</fullName>
        <shortName evidence="7">Glx II</shortName>
    </alternativeName>
</protein>
<dbReference type="Pfam" id="PF00753">
    <property type="entry name" value="Lactamase_B"/>
    <property type="match status" value="1"/>
</dbReference>
<dbReference type="RefSeq" id="WP_085415864.1">
    <property type="nucleotide sequence ID" value="NZ_CAUJPY010000007.1"/>
</dbReference>
<comment type="pathway">
    <text evidence="2 7">Secondary metabolite metabolism; methylglyoxal degradation; (R)-lactate from methylglyoxal: step 2/2.</text>
</comment>
<evidence type="ECO:0000313" key="9">
    <source>
        <dbReference type="EMBL" id="VEF02538.1"/>
    </source>
</evidence>
<sequence>MQIVPIPAFQDNYIWLLRCGKDAVCVDPGDAAPVLDYLAEHGLTLRQIWLTHHHNDHTGGIKSLLRTFPDCEVYGNTDIEGITHKIEEGGKVAFCGREAQIWHVPGHTATHFAYLLLSDRLHVFCGDTLFSAGCGRVFTGTIGQLFNSIQRFNGLPENTLFYPAHEYTASNLRFAEYVEPGNTAVAEALRAAGKIPTLPVTLAHERAVNPFLRTGQTVLIRQVEKLSGQTLDGDEAVFAALRELKNSF</sequence>
<feature type="binding site" evidence="7">
    <location>
        <position position="107"/>
    </location>
    <ligand>
        <name>Zn(2+)</name>
        <dbReference type="ChEBI" id="CHEBI:29105"/>
        <label>1</label>
    </ligand>
</feature>
<name>A0A1X3CZR8_9NEIS</name>
<dbReference type="InterPro" id="IPR035680">
    <property type="entry name" value="Clx_II_MBL"/>
</dbReference>
<dbReference type="InterPro" id="IPR036866">
    <property type="entry name" value="RibonucZ/Hydroxyglut_hydro"/>
</dbReference>
<feature type="binding site" evidence="7">
    <location>
        <position position="56"/>
    </location>
    <ligand>
        <name>Zn(2+)</name>
        <dbReference type="ChEBI" id="CHEBI:29105"/>
        <label>2</label>
    </ligand>
</feature>
<feature type="binding site" evidence="7">
    <location>
        <position position="57"/>
    </location>
    <ligand>
        <name>Zn(2+)</name>
        <dbReference type="ChEBI" id="CHEBI:29105"/>
        <label>2</label>
    </ligand>
</feature>
<keyword evidence="6 7" id="KW-0862">Zinc</keyword>